<dbReference type="EMBL" id="CAXIEN010000089">
    <property type="protein sequence ID" value="CAL1275954.1"/>
    <property type="molecule type" value="Genomic_DNA"/>
</dbReference>
<dbReference type="AlphaFoldDB" id="A0AAV1ZX26"/>
<evidence type="ECO:0000313" key="2">
    <source>
        <dbReference type="Proteomes" id="UP001497382"/>
    </source>
</evidence>
<sequence>MIDRLTSPSLESFFIVPTKPVLFAFQRFLEKGDNHPFRHKEVFSPLPLLARSVFQNTLSPISSDLLGLLIVDYS</sequence>
<accession>A0AAV1ZX26</accession>
<organism evidence="1 2">
    <name type="scientific">Larinioides sclopetarius</name>
    <dbReference type="NCBI Taxonomy" id="280406"/>
    <lineage>
        <taxon>Eukaryota</taxon>
        <taxon>Metazoa</taxon>
        <taxon>Ecdysozoa</taxon>
        <taxon>Arthropoda</taxon>
        <taxon>Chelicerata</taxon>
        <taxon>Arachnida</taxon>
        <taxon>Araneae</taxon>
        <taxon>Araneomorphae</taxon>
        <taxon>Entelegynae</taxon>
        <taxon>Araneoidea</taxon>
        <taxon>Araneidae</taxon>
        <taxon>Larinioides</taxon>
    </lineage>
</organism>
<protein>
    <submittedName>
        <fullName evidence="1">Uncharacterized protein</fullName>
    </submittedName>
</protein>
<gene>
    <name evidence="1" type="ORF">LARSCL_LOCUS8395</name>
</gene>
<name>A0AAV1ZX26_9ARAC</name>
<keyword evidence="2" id="KW-1185">Reference proteome</keyword>
<dbReference type="Proteomes" id="UP001497382">
    <property type="component" value="Unassembled WGS sequence"/>
</dbReference>
<proteinExistence type="predicted"/>
<reference evidence="1 2" key="1">
    <citation type="submission" date="2024-04" db="EMBL/GenBank/DDBJ databases">
        <authorList>
            <person name="Rising A."/>
            <person name="Reimegard J."/>
            <person name="Sonavane S."/>
            <person name="Akerstrom W."/>
            <person name="Nylinder S."/>
            <person name="Hedman E."/>
            <person name="Kallberg Y."/>
        </authorList>
    </citation>
    <scope>NUCLEOTIDE SEQUENCE [LARGE SCALE GENOMIC DNA]</scope>
</reference>
<evidence type="ECO:0000313" key="1">
    <source>
        <dbReference type="EMBL" id="CAL1275954.1"/>
    </source>
</evidence>
<comment type="caution">
    <text evidence="1">The sequence shown here is derived from an EMBL/GenBank/DDBJ whole genome shotgun (WGS) entry which is preliminary data.</text>
</comment>